<sequence length="141" mass="16172">MRVRKKLFSQERKETLSGIGIVGLVYGLGGRWKEADKLQLQEMKTSQKVLGEEHPDALTSMANLASTYSNQGRWKEAEELDMQVMEIRQKVLGKEHPDTLTSMNNSCFHLERLRPIYRGHLINGEMLSAAEQVLDPEHLYM</sequence>
<name>A0ABR4AVX9_9LECA</name>
<accession>A0ABR4AVX9</accession>
<comment type="caution">
    <text evidence="1">The sequence shown here is derived from an EMBL/GenBank/DDBJ whole genome shotgun (WGS) entry which is preliminary data.</text>
</comment>
<dbReference type="Proteomes" id="UP001590951">
    <property type="component" value="Unassembled WGS sequence"/>
</dbReference>
<gene>
    <name evidence="1" type="ORF">ABVK25_009923</name>
</gene>
<dbReference type="PANTHER" id="PTHR46082">
    <property type="entry name" value="ATP/GTP-BINDING PROTEIN-RELATED"/>
    <property type="match status" value="1"/>
</dbReference>
<dbReference type="Gene3D" id="1.25.40.10">
    <property type="entry name" value="Tetratricopeptide repeat domain"/>
    <property type="match status" value="1"/>
</dbReference>
<dbReference type="PANTHER" id="PTHR46082:SF11">
    <property type="entry name" value="AAA+ ATPASE DOMAIN-CONTAINING PROTEIN-RELATED"/>
    <property type="match status" value="1"/>
</dbReference>
<evidence type="ECO:0000313" key="2">
    <source>
        <dbReference type="Proteomes" id="UP001590951"/>
    </source>
</evidence>
<organism evidence="1 2">
    <name type="scientific">Lepraria finkii</name>
    <dbReference type="NCBI Taxonomy" id="1340010"/>
    <lineage>
        <taxon>Eukaryota</taxon>
        <taxon>Fungi</taxon>
        <taxon>Dikarya</taxon>
        <taxon>Ascomycota</taxon>
        <taxon>Pezizomycotina</taxon>
        <taxon>Lecanoromycetes</taxon>
        <taxon>OSLEUM clade</taxon>
        <taxon>Lecanoromycetidae</taxon>
        <taxon>Lecanorales</taxon>
        <taxon>Lecanorineae</taxon>
        <taxon>Stereocaulaceae</taxon>
        <taxon>Lepraria</taxon>
    </lineage>
</organism>
<dbReference type="InterPro" id="IPR053137">
    <property type="entry name" value="NLR-like"/>
</dbReference>
<dbReference type="EMBL" id="JBHFEH010000057">
    <property type="protein sequence ID" value="KAL2049828.1"/>
    <property type="molecule type" value="Genomic_DNA"/>
</dbReference>
<dbReference type="InterPro" id="IPR011990">
    <property type="entry name" value="TPR-like_helical_dom_sf"/>
</dbReference>
<evidence type="ECO:0000313" key="1">
    <source>
        <dbReference type="EMBL" id="KAL2049828.1"/>
    </source>
</evidence>
<dbReference type="Pfam" id="PF13374">
    <property type="entry name" value="TPR_10"/>
    <property type="match status" value="2"/>
</dbReference>
<dbReference type="SUPFAM" id="SSF48452">
    <property type="entry name" value="TPR-like"/>
    <property type="match status" value="1"/>
</dbReference>
<reference evidence="1 2" key="1">
    <citation type="submission" date="2024-09" db="EMBL/GenBank/DDBJ databases">
        <title>Rethinking Asexuality: The Enigmatic Case of Functional Sexual Genes in Lepraria (Stereocaulaceae).</title>
        <authorList>
            <person name="Doellman M."/>
            <person name="Sun Y."/>
            <person name="Barcenas-Pena A."/>
            <person name="Lumbsch H.T."/>
            <person name="Grewe F."/>
        </authorList>
    </citation>
    <scope>NUCLEOTIDE SEQUENCE [LARGE SCALE GENOMIC DNA]</scope>
    <source>
        <strain evidence="1 2">Grewe 0041</strain>
    </source>
</reference>
<keyword evidence="2" id="KW-1185">Reference proteome</keyword>
<evidence type="ECO:0008006" key="3">
    <source>
        <dbReference type="Google" id="ProtNLM"/>
    </source>
</evidence>
<protein>
    <recommendedName>
        <fullName evidence="3">Kinesin light chain</fullName>
    </recommendedName>
</protein>
<proteinExistence type="predicted"/>